<organism evidence="2 3">
    <name type="scientific">Ananas comosus</name>
    <name type="common">Pineapple</name>
    <name type="synonym">Ananas ananas</name>
    <dbReference type="NCBI Taxonomy" id="4615"/>
    <lineage>
        <taxon>Eukaryota</taxon>
        <taxon>Viridiplantae</taxon>
        <taxon>Streptophyta</taxon>
        <taxon>Embryophyta</taxon>
        <taxon>Tracheophyta</taxon>
        <taxon>Spermatophyta</taxon>
        <taxon>Magnoliopsida</taxon>
        <taxon>Liliopsida</taxon>
        <taxon>Poales</taxon>
        <taxon>Bromeliaceae</taxon>
        <taxon>Bromelioideae</taxon>
        <taxon>Ananas</taxon>
    </lineage>
</organism>
<protein>
    <submittedName>
        <fullName evidence="2">Serine carboxypeptidase-like 51</fullName>
    </submittedName>
</protein>
<keyword evidence="2" id="KW-0121">Carboxypeptidase</keyword>
<gene>
    <name evidence="2" type="ORF">ACMD2_25025</name>
</gene>
<dbReference type="GO" id="GO:0006508">
    <property type="term" value="P:proteolysis"/>
    <property type="evidence" value="ECO:0007669"/>
    <property type="project" value="InterPro"/>
</dbReference>
<dbReference type="EMBL" id="LSRQ01004210">
    <property type="protein sequence ID" value="OAY69832.1"/>
    <property type="molecule type" value="Genomic_DNA"/>
</dbReference>
<evidence type="ECO:0000256" key="1">
    <source>
        <dbReference type="ARBA" id="ARBA00009431"/>
    </source>
</evidence>
<dbReference type="InterPro" id="IPR001563">
    <property type="entry name" value="Peptidase_S10"/>
</dbReference>
<sequence>LDLICATRGTEAWVQKLKWDGLTDFTGANRKALYCDGNEAGATKGFVKSHKNLHFYWILGA</sequence>
<dbReference type="Proteomes" id="UP000092600">
    <property type="component" value="Unassembled WGS sequence"/>
</dbReference>
<comment type="caution">
    <text evidence="2">The sequence shown here is derived from an EMBL/GenBank/DDBJ whole genome shotgun (WGS) entry which is preliminary data.</text>
</comment>
<dbReference type="Gene3D" id="3.40.50.1820">
    <property type="entry name" value="alpha/beta hydrolase"/>
    <property type="match status" value="1"/>
</dbReference>
<dbReference type="AlphaFoldDB" id="A0A199UYE1"/>
<reference evidence="2 3" key="1">
    <citation type="journal article" date="2016" name="DNA Res.">
        <title>The draft genome of MD-2 pineapple using hybrid error correction of long reads.</title>
        <authorList>
            <person name="Redwan R.M."/>
            <person name="Saidin A."/>
            <person name="Kumar S.V."/>
        </authorList>
    </citation>
    <scope>NUCLEOTIDE SEQUENCE [LARGE SCALE GENOMIC DNA]</scope>
    <source>
        <strain evidence="3">cv. MD2</strain>
        <tissue evidence="2">Leaf</tissue>
    </source>
</reference>
<proteinExistence type="inferred from homology"/>
<keyword evidence="2" id="KW-0645">Protease</keyword>
<evidence type="ECO:0000313" key="2">
    <source>
        <dbReference type="EMBL" id="OAY69832.1"/>
    </source>
</evidence>
<dbReference type="GO" id="GO:0004185">
    <property type="term" value="F:serine-type carboxypeptidase activity"/>
    <property type="evidence" value="ECO:0007669"/>
    <property type="project" value="InterPro"/>
</dbReference>
<dbReference type="InterPro" id="IPR029058">
    <property type="entry name" value="AB_hydrolase_fold"/>
</dbReference>
<name>A0A199UYE1_ANACO</name>
<feature type="non-terminal residue" evidence="2">
    <location>
        <position position="1"/>
    </location>
</feature>
<accession>A0A199UYE1</accession>
<keyword evidence="2" id="KW-0378">Hydrolase</keyword>
<comment type="similarity">
    <text evidence="1">Belongs to the peptidase S10 family.</text>
</comment>
<dbReference type="Pfam" id="PF00450">
    <property type="entry name" value="Peptidase_S10"/>
    <property type="match status" value="1"/>
</dbReference>
<feature type="non-terminal residue" evidence="2">
    <location>
        <position position="61"/>
    </location>
</feature>
<dbReference type="SUPFAM" id="SSF53474">
    <property type="entry name" value="alpha/beta-Hydrolases"/>
    <property type="match status" value="1"/>
</dbReference>
<evidence type="ECO:0000313" key="3">
    <source>
        <dbReference type="Proteomes" id="UP000092600"/>
    </source>
</evidence>